<evidence type="ECO:0000256" key="9">
    <source>
        <dbReference type="ARBA" id="ARBA00023242"/>
    </source>
</evidence>
<protein>
    <recommendedName>
        <fullName evidence="12">DDT domain-containing protein</fullName>
    </recommendedName>
</protein>
<feature type="domain" description="DDT" evidence="12">
    <location>
        <begin position="396"/>
        <end position="461"/>
    </location>
</feature>
<keyword evidence="9" id="KW-0539">Nucleus</keyword>
<evidence type="ECO:0000256" key="2">
    <source>
        <dbReference type="ARBA" id="ARBA00004496"/>
    </source>
</evidence>
<dbReference type="InterPro" id="IPR040221">
    <property type="entry name" value="CDCA7/CDA7L"/>
</dbReference>
<keyword evidence="4" id="KW-1017">Isopeptide bond</keyword>
<evidence type="ECO:0000256" key="8">
    <source>
        <dbReference type="ARBA" id="ARBA00023163"/>
    </source>
</evidence>
<comment type="subcellular location">
    <subcellularLocation>
        <location evidence="2">Cytoplasm</location>
    </subcellularLocation>
    <subcellularLocation>
        <location evidence="1">Nucleus</location>
    </subcellularLocation>
</comment>
<keyword evidence="3" id="KW-0963">Cytoplasm</keyword>
<dbReference type="OrthoDB" id="298344at2759"/>
<feature type="compositionally biased region" description="Polar residues" evidence="11">
    <location>
        <begin position="180"/>
        <end position="196"/>
    </location>
</feature>
<dbReference type="EMBL" id="CM004387">
    <property type="protein sequence ID" value="OAY60391.1"/>
    <property type="molecule type" value="Genomic_DNA"/>
</dbReference>
<keyword evidence="10" id="KW-0175">Coiled coil</keyword>
<evidence type="ECO:0000256" key="7">
    <source>
        <dbReference type="ARBA" id="ARBA00023015"/>
    </source>
</evidence>
<keyword evidence="5" id="KW-0597">Phosphoprotein</keyword>
<evidence type="ECO:0000256" key="4">
    <source>
        <dbReference type="ARBA" id="ARBA00022499"/>
    </source>
</evidence>
<dbReference type="InterPro" id="IPR028942">
    <property type="entry name" value="WHIM1_dom"/>
</dbReference>
<evidence type="ECO:0000313" key="14">
    <source>
        <dbReference type="Proteomes" id="UP000091857"/>
    </source>
</evidence>
<dbReference type="SMART" id="SM00571">
    <property type="entry name" value="DDT"/>
    <property type="match status" value="1"/>
</dbReference>
<evidence type="ECO:0000259" key="12">
    <source>
        <dbReference type="PROSITE" id="PS50827"/>
    </source>
</evidence>
<evidence type="ECO:0000256" key="5">
    <source>
        <dbReference type="ARBA" id="ARBA00022553"/>
    </source>
</evidence>
<dbReference type="InterPro" id="IPR018866">
    <property type="entry name" value="Znf-4CXXC_R1"/>
</dbReference>
<comment type="caution">
    <text evidence="13">The sequence shown here is derived from an EMBL/GenBank/DDBJ whole genome shotgun (WGS) entry which is preliminary data.</text>
</comment>
<dbReference type="PANTHER" id="PTHR31169">
    <property type="entry name" value="OS05G0300700 PROTEIN"/>
    <property type="match status" value="1"/>
</dbReference>
<evidence type="ECO:0000256" key="1">
    <source>
        <dbReference type="ARBA" id="ARBA00004123"/>
    </source>
</evidence>
<evidence type="ECO:0000256" key="3">
    <source>
        <dbReference type="ARBA" id="ARBA00022490"/>
    </source>
</evidence>
<feature type="region of interest" description="Disordered" evidence="11">
    <location>
        <begin position="160"/>
        <end position="212"/>
    </location>
</feature>
<evidence type="ECO:0000313" key="13">
    <source>
        <dbReference type="EMBL" id="OAY60391.1"/>
    </source>
</evidence>
<dbReference type="Pfam" id="PF15612">
    <property type="entry name" value="WHIM1"/>
    <property type="match status" value="1"/>
</dbReference>
<feature type="compositionally biased region" description="Polar residues" evidence="11">
    <location>
        <begin position="160"/>
        <end position="169"/>
    </location>
</feature>
<keyword evidence="7" id="KW-0805">Transcription regulation</keyword>
<feature type="coiled-coil region" evidence="10">
    <location>
        <begin position="544"/>
        <end position="603"/>
    </location>
</feature>
<dbReference type="Pfam" id="PF10497">
    <property type="entry name" value="zf-4CXXC_R1"/>
    <property type="match status" value="1"/>
</dbReference>
<dbReference type="STRING" id="3983.A0A2C9WKY2"/>
<dbReference type="Gramene" id="Manes.01G108500.2.v8.1">
    <property type="protein sequence ID" value="Manes.01G108500.2.v8.1.CDS"/>
    <property type="gene ID" value="Manes.01G108500.v8.1"/>
</dbReference>
<dbReference type="PANTHER" id="PTHR31169:SF8">
    <property type="entry name" value="ZINC-FINGER DOMAIN OF MONOAMINE-OXIDASE A REPRESSOR R1 PROTEIN"/>
    <property type="match status" value="1"/>
</dbReference>
<name>A0A2C9WKY2_MANES</name>
<evidence type="ECO:0000256" key="10">
    <source>
        <dbReference type="SAM" id="Coils"/>
    </source>
</evidence>
<gene>
    <name evidence="13" type="ORF">MANES_01G108500v8</name>
</gene>
<dbReference type="GO" id="GO:0005737">
    <property type="term" value="C:cytoplasm"/>
    <property type="evidence" value="ECO:0007669"/>
    <property type="project" value="UniProtKB-SubCell"/>
</dbReference>
<dbReference type="PROSITE" id="PS50827">
    <property type="entry name" value="DDT"/>
    <property type="match status" value="1"/>
</dbReference>
<evidence type="ECO:0000256" key="11">
    <source>
        <dbReference type="SAM" id="MobiDB-lite"/>
    </source>
</evidence>
<feature type="region of interest" description="Disordered" evidence="11">
    <location>
        <begin position="254"/>
        <end position="276"/>
    </location>
</feature>
<dbReference type="Proteomes" id="UP000091857">
    <property type="component" value="Chromosome 1"/>
</dbReference>
<accession>A0A2C9WKY2</accession>
<evidence type="ECO:0000256" key="6">
    <source>
        <dbReference type="ARBA" id="ARBA00022843"/>
    </source>
</evidence>
<dbReference type="GO" id="GO:0005634">
    <property type="term" value="C:nucleus"/>
    <property type="evidence" value="ECO:0000318"/>
    <property type="project" value="GO_Central"/>
</dbReference>
<dbReference type="InterPro" id="IPR018501">
    <property type="entry name" value="DDT_dom"/>
</dbReference>
<keyword evidence="6" id="KW-0832">Ubl conjugation</keyword>
<keyword evidence="14" id="KW-1185">Reference proteome</keyword>
<dbReference type="AlphaFoldDB" id="A0A2C9WKY2"/>
<dbReference type="GO" id="GO:0006355">
    <property type="term" value="P:regulation of DNA-templated transcription"/>
    <property type="evidence" value="ECO:0007669"/>
    <property type="project" value="InterPro"/>
</dbReference>
<proteinExistence type="predicted"/>
<keyword evidence="8" id="KW-0804">Transcription</keyword>
<sequence length="715" mass="80023">MAVISSVPDLNIEVVVREEKKGRSNCPGVRVIGGRIYDSENGKNCHQCRQKTRDFAAGCRNQKGNKQCPMNYCHKCLLNRYGEKAEEVALLDEWKCPKCRGICNCSWCMKKRGHKPTGVLVHMAKENGFSSVSELLLVKGAENFGIDRVAKDTNVSLKTPASTKESTIASLRKPGKENSFDGNNDLSEHPQNLTLVSNNKKSKKRRRERLLEANSIRDGYDATLGESDQKKPRLTEEVHKRKVKINEEDESVVVEKGKSKTQNEDIPKKEVKKKGKDEGIIVEEKKSKAQSQDVSKKEVTANKKAVGMKKKFKTQMPKDIAACSTGKEDLDAANLKNGAVLSGIKNDSLETKNMTAVESCKISNCTAKHCSKQIDENIPLPPATCLTIVAGIELPNEDAGDALQFFEFCAAFSKVLDVKKGQAEAVIREIIFGRRTRRSQCSLLVQFHIKILSLIQEDIGEVFAALSPTNGRNSWLKALGKCVSKCKFISMGIPSDCFDTDEGYDMLSTTQKFKLLNFLCDEALNTKDLRKWIDDQNSKFFEREKEAKEKVLAAKDKEKHLKQKVQDEVAKAIIAKNGASFSVSEHEALVSQIKKEAAQAHAEMMEAIGMVSKKRQRSDAVRTDPTLVDVNGRAFWRLKGYINQPDILFQDLGSRTSFALEEKWFVYDVEQEQGIEKYISSLRTKRLKIQKVTETPFFGGVETNSKDAFTDHSPS</sequence>
<reference evidence="14" key="1">
    <citation type="journal article" date="2016" name="Nat. Biotechnol.">
        <title>Sequencing wild and cultivated cassava and related species reveals extensive interspecific hybridization and genetic diversity.</title>
        <authorList>
            <person name="Bredeson J.V."/>
            <person name="Lyons J.B."/>
            <person name="Prochnik S.E."/>
            <person name="Wu G.A."/>
            <person name="Ha C.M."/>
            <person name="Edsinger-Gonzales E."/>
            <person name="Grimwood J."/>
            <person name="Schmutz J."/>
            <person name="Rabbi I.Y."/>
            <person name="Egesi C."/>
            <person name="Nauluvula P."/>
            <person name="Lebot V."/>
            <person name="Ndunguru J."/>
            <person name="Mkamilo G."/>
            <person name="Bart R.S."/>
            <person name="Setter T.L."/>
            <person name="Gleadow R.M."/>
            <person name="Kulakow P."/>
            <person name="Ferguson M.E."/>
            <person name="Rounsley S."/>
            <person name="Rokhsar D.S."/>
        </authorList>
    </citation>
    <scope>NUCLEOTIDE SEQUENCE [LARGE SCALE GENOMIC DNA]</scope>
    <source>
        <strain evidence="14">cv. AM560-2</strain>
    </source>
</reference>
<organism evidence="13 14">
    <name type="scientific">Manihot esculenta</name>
    <name type="common">Cassava</name>
    <name type="synonym">Jatropha manihot</name>
    <dbReference type="NCBI Taxonomy" id="3983"/>
    <lineage>
        <taxon>Eukaryota</taxon>
        <taxon>Viridiplantae</taxon>
        <taxon>Streptophyta</taxon>
        <taxon>Embryophyta</taxon>
        <taxon>Tracheophyta</taxon>
        <taxon>Spermatophyta</taxon>
        <taxon>Magnoliopsida</taxon>
        <taxon>eudicotyledons</taxon>
        <taxon>Gunneridae</taxon>
        <taxon>Pentapetalae</taxon>
        <taxon>rosids</taxon>
        <taxon>fabids</taxon>
        <taxon>Malpighiales</taxon>
        <taxon>Euphorbiaceae</taxon>
        <taxon>Crotonoideae</taxon>
        <taxon>Manihoteae</taxon>
        <taxon>Manihot</taxon>
    </lineage>
</organism>